<dbReference type="RefSeq" id="WP_089462873.1">
    <property type="nucleotide sequence ID" value="NZ_CM009576.1"/>
</dbReference>
<feature type="transmembrane region" description="Helical" evidence="1">
    <location>
        <begin position="46"/>
        <end position="69"/>
    </location>
</feature>
<dbReference type="Proteomes" id="UP000238655">
    <property type="component" value="Chromosome 2"/>
</dbReference>
<protein>
    <submittedName>
        <fullName evidence="2">Uracil permease</fullName>
    </submittedName>
</protein>
<feature type="transmembrane region" description="Helical" evidence="1">
    <location>
        <begin position="236"/>
        <end position="259"/>
    </location>
</feature>
<evidence type="ECO:0000313" key="2">
    <source>
        <dbReference type="EMBL" id="POZ85355.1"/>
    </source>
</evidence>
<accession>A0A2S5E229</accession>
<comment type="caution">
    <text evidence="2">The sequence shown here is derived from an EMBL/GenBank/DDBJ whole genome shotgun (WGS) entry which is preliminary data.</text>
</comment>
<reference evidence="2 3" key="1">
    <citation type="submission" date="2018-01" db="EMBL/GenBank/DDBJ databases">
        <title>Successful Treatment of Persistent Burkholderia cepacia Bacteremia with Ceftazidime-Avibactam.</title>
        <authorList>
            <person name="Tamma P."/>
            <person name="Fan Y."/>
            <person name="Bergman Y."/>
            <person name="Sick-Samuels A."/>
            <person name="Hsu A."/>
            <person name="Timp W."/>
            <person name="Simner P."/>
        </authorList>
    </citation>
    <scope>NUCLEOTIDE SEQUENCE [LARGE SCALE GENOMIC DNA]</scope>
    <source>
        <strain evidence="2 3">170816</strain>
    </source>
</reference>
<gene>
    <name evidence="2" type="ORF">C3743_01965</name>
</gene>
<feature type="transmembrane region" description="Helical" evidence="1">
    <location>
        <begin position="196"/>
        <end position="216"/>
    </location>
</feature>
<keyword evidence="1" id="KW-0812">Transmembrane</keyword>
<feature type="transmembrane region" description="Helical" evidence="1">
    <location>
        <begin position="6"/>
        <end position="25"/>
    </location>
</feature>
<name>A0A2S5E229_9BURK</name>
<keyword evidence="1" id="KW-1133">Transmembrane helix</keyword>
<evidence type="ECO:0000313" key="3">
    <source>
        <dbReference type="Proteomes" id="UP000238655"/>
    </source>
</evidence>
<sequence>MALTHAGKVFVVCVAVFAVAAYWLASRMVRRQSGARHGAKGAPNRGAVAFWWLVCFCLVSLFFPFAYWIGDELYVLAVSPKYEATVVSYTSEWDTCERRDSDGRTERYQCLKYTSILEAALPDGKRVVMPGNVRSGGAPEIGERIDVVLPPGADQWHERSVRSVGLLAGGGLMVAMIGYFLYLIAAYGAGRYLDRAARFGVAAVMNGLVPLGALLMEIGFLSVPYRYWARGNPEDWPVWVLALSLLFALALLPLLLIYARTAWRAVVK</sequence>
<dbReference type="AlphaFoldDB" id="A0A2S5E229"/>
<feature type="transmembrane region" description="Helical" evidence="1">
    <location>
        <begin position="164"/>
        <end position="184"/>
    </location>
</feature>
<dbReference type="EMBL" id="PQVP01000001">
    <property type="protein sequence ID" value="POZ85355.1"/>
    <property type="molecule type" value="Genomic_DNA"/>
</dbReference>
<proteinExistence type="predicted"/>
<keyword evidence="1" id="KW-0472">Membrane</keyword>
<organism evidence="2 3">
    <name type="scientific">Burkholderia contaminans</name>
    <dbReference type="NCBI Taxonomy" id="488447"/>
    <lineage>
        <taxon>Bacteria</taxon>
        <taxon>Pseudomonadati</taxon>
        <taxon>Pseudomonadota</taxon>
        <taxon>Betaproteobacteria</taxon>
        <taxon>Burkholderiales</taxon>
        <taxon>Burkholderiaceae</taxon>
        <taxon>Burkholderia</taxon>
        <taxon>Burkholderia cepacia complex</taxon>
    </lineage>
</organism>
<evidence type="ECO:0000256" key="1">
    <source>
        <dbReference type="SAM" id="Phobius"/>
    </source>
</evidence>